<evidence type="ECO:0000313" key="3">
    <source>
        <dbReference type="Proteomes" id="UP001447516"/>
    </source>
</evidence>
<organism evidence="2 3">
    <name type="scientific">Microbispora maris</name>
    <dbReference type="NCBI Taxonomy" id="3144104"/>
    <lineage>
        <taxon>Bacteria</taxon>
        <taxon>Bacillati</taxon>
        <taxon>Actinomycetota</taxon>
        <taxon>Actinomycetes</taxon>
        <taxon>Streptosporangiales</taxon>
        <taxon>Streptosporangiaceae</taxon>
        <taxon>Microbispora</taxon>
    </lineage>
</organism>
<gene>
    <name evidence="2" type="ORF">AAH991_31360</name>
</gene>
<name>A0ABV0AWJ0_9ACTN</name>
<dbReference type="EMBL" id="JBDJAW010000036">
    <property type="protein sequence ID" value="MEN3539644.1"/>
    <property type="molecule type" value="Genomic_DNA"/>
</dbReference>
<keyword evidence="3" id="KW-1185">Reference proteome</keyword>
<feature type="domain" description="GIY-YIG catalytic" evidence="1">
    <location>
        <begin position="31"/>
        <end position="184"/>
    </location>
</feature>
<accession>A0ABV0AWJ0</accession>
<dbReference type="RefSeq" id="WP_346229533.1">
    <property type="nucleotide sequence ID" value="NZ_JBDJAW010000036.1"/>
</dbReference>
<evidence type="ECO:0000259" key="1">
    <source>
        <dbReference type="Pfam" id="PF20815"/>
    </source>
</evidence>
<evidence type="ECO:0000313" key="2">
    <source>
        <dbReference type="EMBL" id="MEN3539644.1"/>
    </source>
</evidence>
<proteinExistence type="predicted"/>
<dbReference type="Pfam" id="PF20815">
    <property type="entry name" value="GIY_YIG_2"/>
    <property type="match status" value="1"/>
</dbReference>
<sequence>MAPEEALLNPVRLYKAEEIRSRDCPIPAAAGVYAWYFTSPPPNVPLEGCHERDGAVLLYVGISPKAPPMNGRAPSRQTIRSRVRYHYRGNAEGSTLRLTLGCLLADELGIGLRRVGSGKRMHFGYEGEAQLTDWMGLHAQVVWTVADSPWRLEEELIQSLVLPLNLDQNLHSPFHQKLSTLRAEQRALARSLPIERG</sequence>
<protein>
    <submittedName>
        <fullName evidence="2">GIY-YIG nuclease family protein</fullName>
    </submittedName>
</protein>
<dbReference type="Proteomes" id="UP001447516">
    <property type="component" value="Unassembled WGS sequence"/>
</dbReference>
<reference evidence="2 3" key="1">
    <citation type="submission" date="2024-05" db="EMBL/GenBank/DDBJ databases">
        <title>Microbispora sp.ZYX-F-249.</title>
        <authorList>
            <person name="Xie H."/>
        </authorList>
    </citation>
    <scope>NUCLEOTIDE SEQUENCE [LARGE SCALE GENOMIC DNA]</scope>
    <source>
        <strain evidence="2 3">ZYX-F-249</strain>
    </source>
</reference>
<comment type="caution">
    <text evidence="2">The sequence shown here is derived from an EMBL/GenBank/DDBJ whole genome shotgun (WGS) entry which is preliminary data.</text>
</comment>
<dbReference type="InterPro" id="IPR049311">
    <property type="entry name" value="GIY_YIG_cat"/>
</dbReference>